<keyword evidence="4" id="KW-1185">Reference proteome</keyword>
<evidence type="ECO:0000313" key="3">
    <source>
        <dbReference type="EMBL" id="OMJ26251.1"/>
    </source>
</evidence>
<gene>
    <name evidence="3" type="ORF">AYI69_g4039</name>
</gene>
<organism evidence="3 4">
    <name type="scientific">Smittium culicis</name>
    <dbReference type="NCBI Taxonomy" id="133412"/>
    <lineage>
        <taxon>Eukaryota</taxon>
        <taxon>Fungi</taxon>
        <taxon>Fungi incertae sedis</taxon>
        <taxon>Zoopagomycota</taxon>
        <taxon>Kickxellomycotina</taxon>
        <taxon>Harpellomycetes</taxon>
        <taxon>Harpellales</taxon>
        <taxon>Legeriomycetaceae</taxon>
        <taxon>Smittium</taxon>
    </lineage>
</organism>
<keyword evidence="2" id="KW-0812">Transmembrane</keyword>
<protein>
    <submittedName>
        <fullName evidence="3">Uncharacterized protein</fullName>
    </submittedName>
</protein>
<feature type="compositionally biased region" description="Polar residues" evidence="1">
    <location>
        <begin position="201"/>
        <end position="230"/>
    </location>
</feature>
<dbReference type="OrthoDB" id="10362997at2759"/>
<reference evidence="4" key="1">
    <citation type="submission" date="2017-01" db="EMBL/GenBank/DDBJ databases">
        <authorList>
            <person name="Wang Y."/>
            <person name="White M."/>
            <person name="Kvist S."/>
            <person name="Moncalvo J.-M."/>
        </authorList>
    </citation>
    <scope>NUCLEOTIDE SEQUENCE [LARGE SCALE GENOMIC DNA]</scope>
    <source>
        <strain evidence="4">ID-206-W2</strain>
    </source>
</reference>
<proteinExistence type="predicted"/>
<dbReference type="Proteomes" id="UP000187429">
    <property type="component" value="Unassembled WGS sequence"/>
</dbReference>
<evidence type="ECO:0000256" key="2">
    <source>
        <dbReference type="SAM" id="Phobius"/>
    </source>
</evidence>
<feature type="transmembrane region" description="Helical" evidence="2">
    <location>
        <begin position="9"/>
        <end position="31"/>
    </location>
</feature>
<keyword evidence="2" id="KW-0472">Membrane</keyword>
<evidence type="ECO:0000313" key="4">
    <source>
        <dbReference type="Proteomes" id="UP000187429"/>
    </source>
</evidence>
<accession>A0A1R1YH59</accession>
<feature type="region of interest" description="Disordered" evidence="1">
    <location>
        <begin position="176"/>
        <end position="243"/>
    </location>
</feature>
<comment type="caution">
    <text evidence="3">The sequence shown here is derived from an EMBL/GenBank/DDBJ whole genome shotgun (WGS) entry which is preliminary data.</text>
</comment>
<dbReference type="EMBL" id="LSSM01001505">
    <property type="protein sequence ID" value="OMJ26251.1"/>
    <property type="molecule type" value="Genomic_DNA"/>
</dbReference>
<sequence length="243" mass="26971">MYYYKTPTALIFIGISIAFQISFAFISWTLLEKYISGVNLDSENNLNSSQTQSLFRKNFDYFSSPNTPTSPSSVSSSSSVSAMASSSANSFMQSPIVRRSSSILNSLNFSDSTVFSSKKKAQDNFPLASNYTASDQKDQILTRSKPEDGHVVPELIHSSDEDHDYEENNFQSIINDSRLTPIIIPETPSNTKQKSSKPQKNRPSTSHEAISTPILKSTSVDNSAVSTSTTPKRKLHNRNYIIK</sequence>
<dbReference type="AlphaFoldDB" id="A0A1R1YH59"/>
<evidence type="ECO:0000256" key="1">
    <source>
        <dbReference type="SAM" id="MobiDB-lite"/>
    </source>
</evidence>
<name>A0A1R1YH59_9FUNG</name>
<keyword evidence="2" id="KW-1133">Transmembrane helix</keyword>